<name>A0A8H5CRB3_9AGAR</name>
<evidence type="ECO:0000313" key="2">
    <source>
        <dbReference type="EMBL" id="KAF5346410.1"/>
    </source>
</evidence>
<protein>
    <submittedName>
        <fullName evidence="2">Uncharacterized protein</fullName>
    </submittedName>
</protein>
<comment type="caution">
    <text evidence="2">The sequence shown here is derived from an EMBL/GenBank/DDBJ whole genome shotgun (WGS) entry which is preliminary data.</text>
</comment>
<evidence type="ECO:0000313" key="3">
    <source>
        <dbReference type="Proteomes" id="UP000559256"/>
    </source>
</evidence>
<feature type="signal peptide" evidence="1">
    <location>
        <begin position="1"/>
        <end position="19"/>
    </location>
</feature>
<keyword evidence="3" id="KW-1185">Reference proteome</keyword>
<dbReference type="OrthoDB" id="3226519at2759"/>
<sequence length="188" mass="20148">MFTKQAFVLLSALALAVSASPFIRRAELCAGQATVTESFIGKNKDVKLEEISCASGLSARALEGRQTNTSNVCGANCVTNCFTPSGGGPDPNECHIIADALRFESQNTSALFQIANGVRTAGANVVTLTFRSCESFFVNQDLQPLVYCRTDFADVIDFVAPNCQATQNAHGGNCVATDQRWFIQVQHS</sequence>
<organism evidence="2 3">
    <name type="scientific">Tetrapyrgos nigripes</name>
    <dbReference type="NCBI Taxonomy" id="182062"/>
    <lineage>
        <taxon>Eukaryota</taxon>
        <taxon>Fungi</taxon>
        <taxon>Dikarya</taxon>
        <taxon>Basidiomycota</taxon>
        <taxon>Agaricomycotina</taxon>
        <taxon>Agaricomycetes</taxon>
        <taxon>Agaricomycetidae</taxon>
        <taxon>Agaricales</taxon>
        <taxon>Marasmiineae</taxon>
        <taxon>Marasmiaceae</taxon>
        <taxon>Tetrapyrgos</taxon>
    </lineage>
</organism>
<dbReference type="AlphaFoldDB" id="A0A8H5CRB3"/>
<accession>A0A8H5CRB3</accession>
<proteinExistence type="predicted"/>
<dbReference type="EMBL" id="JAACJM010000102">
    <property type="protein sequence ID" value="KAF5346410.1"/>
    <property type="molecule type" value="Genomic_DNA"/>
</dbReference>
<evidence type="ECO:0000256" key="1">
    <source>
        <dbReference type="SAM" id="SignalP"/>
    </source>
</evidence>
<feature type="chain" id="PRO_5034873360" evidence="1">
    <location>
        <begin position="20"/>
        <end position="188"/>
    </location>
</feature>
<gene>
    <name evidence="2" type="ORF">D9758_012760</name>
</gene>
<reference evidence="2 3" key="1">
    <citation type="journal article" date="2020" name="ISME J.">
        <title>Uncovering the hidden diversity of litter-decomposition mechanisms in mushroom-forming fungi.</title>
        <authorList>
            <person name="Floudas D."/>
            <person name="Bentzer J."/>
            <person name="Ahren D."/>
            <person name="Johansson T."/>
            <person name="Persson P."/>
            <person name="Tunlid A."/>
        </authorList>
    </citation>
    <scope>NUCLEOTIDE SEQUENCE [LARGE SCALE GENOMIC DNA]</scope>
    <source>
        <strain evidence="2 3">CBS 291.85</strain>
    </source>
</reference>
<keyword evidence="1" id="KW-0732">Signal</keyword>
<dbReference type="Proteomes" id="UP000559256">
    <property type="component" value="Unassembled WGS sequence"/>
</dbReference>